<proteinExistence type="inferred from homology"/>
<evidence type="ECO:0000313" key="5">
    <source>
        <dbReference type="EMBL" id="WOO77514.1"/>
    </source>
</evidence>
<organism evidence="5 6">
    <name type="scientific">Vanrija pseudolonga</name>
    <dbReference type="NCBI Taxonomy" id="143232"/>
    <lineage>
        <taxon>Eukaryota</taxon>
        <taxon>Fungi</taxon>
        <taxon>Dikarya</taxon>
        <taxon>Basidiomycota</taxon>
        <taxon>Agaricomycotina</taxon>
        <taxon>Tremellomycetes</taxon>
        <taxon>Trichosporonales</taxon>
        <taxon>Trichosporonaceae</taxon>
        <taxon>Vanrija</taxon>
    </lineage>
</organism>
<sequence length="562" mass="61868">MTIYTSDAPVPVLPKVGTFTYFFPEKEGDSPLPAEALDPNIVSFIDGLTGRELRRGQLEDSALRLATGLRSIGISRGQTTCLFAPNSLEWVIAILGFQAAGVTISPPNVTYVREELAHQYNNAGCTSIAVAESLLPAFEEARSLFKTPVPDSRVIVLSRPDAPPHPKYKTLYQLLLARGKPERFDGDAAQETIWRCYSSGTTGLPKGVNSSHYNVTTELQAANTMYTKLDPEKDKILAFLPFFHMYGLCLAVHQPLTSGVPVVVYPRFEEESVLRGIEKYRISYGMVVPPVVLMLLHSKIADKYDISSLRSVNCGAAPLSGELCDAFEQRYPHAKIVQGWGMTETTVAATLGTADQITSKALQNAVGRLLPTYELRLVDEDGKDVPRGERGEIWLRGPAITRGYHENPEANAKSFEGDWFKTGDVGTRDEQGWYRIVDRVKELIKYKGFQVAPAELEGLLLQHPDVVDAGVVGVEIESLATELPRAYVVVEAGTPVANTAERERLSQNIYDWIKARVASHKNLRGGVIIVDAIPKSPSGKILRKDLRVRAAEEVKKNPPAKL</sequence>
<dbReference type="Proteomes" id="UP000827549">
    <property type="component" value="Chromosome 1"/>
</dbReference>
<dbReference type="GeneID" id="87804348"/>
<dbReference type="PANTHER" id="PTHR24096">
    <property type="entry name" value="LONG-CHAIN-FATTY-ACID--COA LIGASE"/>
    <property type="match status" value="1"/>
</dbReference>
<dbReference type="Pfam" id="PF13193">
    <property type="entry name" value="AMP-binding_C"/>
    <property type="match status" value="1"/>
</dbReference>
<dbReference type="Pfam" id="PF00501">
    <property type="entry name" value="AMP-binding"/>
    <property type="match status" value="1"/>
</dbReference>
<dbReference type="InterPro" id="IPR045851">
    <property type="entry name" value="AMP-bd_C_sf"/>
</dbReference>
<dbReference type="Gene3D" id="3.40.50.980">
    <property type="match status" value="2"/>
</dbReference>
<keyword evidence="2 5" id="KW-0436">Ligase</keyword>
<evidence type="ECO:0000256" key="2">
    <source>
        <dbReference type="ARBA" id="ARBA00022598"/>
    </source>
</evidence>
<evidence type="ECO:0000313" key="6">
    <source>
        <dbReference type="Proteomes" id="UP000827549"/>
    </source>
</evidence>
<dbReference type="AlphaFoldDB" id="A0AAF0Y3T0"/>
<evidence type="ECO:0000256" key="1">
    <source>
        <dbReference type="ARBA" id="ARBA00006432"/>
    </source>
</evidence>
<accession>A0AAF0Y3T0</accession>
<dbReference type="RefSeq" id="XP_062623546.1">
    <property type="nucleotide sequence ID" value="XM_062767562.1"/>
</dbReference>
<evidence type="ECO:0000259" key="3">
    <source>
        <dbReference type="Pfam" id="PF00501"/>
    </source>
</evidence>
<feature type="domain" description="AMP-dependent synthetase/ligase" evidence="3">
    <location>
        <begin position="44"/>
        <end position="405"/>
    </location>
</feature>
<dbReference type="EMBL" id="CP086714">
    <property type="protein sequence ID" value="WOO77514.1"/>
    <property type="molecule type" value="Genomic_DNA"/>
</dbReference>
<reference evidence="5" key="1">
    <citation type="submission" date="2023-10" db="EMBL/GenBank/DDBJ databases">
        <authorList>
            <person name="Noh H."/>
        </authorList>
    </citation>
    <scope>NUCLEOTIDE SEQUENCE</scope>
    <source>
        <strain evidence="5">DUCC4014</strain>
    </source>
</reference>
<comment type="similarity">
    <text evidence="1">Belongs to the ATP-dependent AMP-binding enzyme family.</text>
</comment>
<dbReference type="SUPFAM" id="SSF56801">
    <property type="entry name" value="Acetyl-CoA synthetase-like"/>
    <property type="match status" value="1"/>
</dbReference>
<gene>
    <name evidence="5" type="primary">4cl1</name>
    <name evidence="5" type="ORF">LOC62_01G001090</name>
</gene>
<dbReference type="Gene3D" id="3.30.300.30">
    <property type="match status" value="1"/>
</dbReference>
<protein>
    <submittedName>
        <fullName evidence="5">4-coumarate--CoA ligase 1</fullName>
    </submittedName>
</protein>
<dbReference type="PANTHER" id="PTHR24096:SF149">
    <property type="entry name" value="AMP-BINDING DOMAIN-CONTAINING PROTEIN-RELATED"/>
    <property type="match status" value="1"/>
</dbReference>
<dbReference type="InterPro" id="IPR025110">
    <property type="entry name" value="AMP-bd_C"/>
</dbReference>
<dbReference type="Gene3D" id="2.30.38.10">
    <property type="entry name" value="Luciferase, Domain 3"/>
    <property type="match status" value="1"/>
</dbReference>
<dbReference type="InterPro" id="IPR000873">
    <property type="entry name" value="AMP-dep_synth/lig_dom"/>
</dbReference>
<feature type="domain" description="AMP-binding enzyme C-terminal" evidence="4">
    <location>
        <begin position="455"/>
        <end position="540"/>
    </location>
</feature>
<dbReference type="CDD" id="cd05911">
    <property type="entry name" value="Firefly_Luc_like"/>
    <property type="match status" value="1"/>
</dbReference>
<evidence type="ECO:0000259" key="4">
    <source>
        <dbReference type="Pfam" id="PF13193"/>
    </source>
</evidence>
<keyword evidence="6" id="KW-1185">Reference proteome</keyword>
<dbReference type="GO" id="GO:0016405">
    <property type="term" value="F:CoA-ligase activity"/>
    <property type="evidence" value="ECO:0007669"/>
    <property type="project" value="TreeGrafter"/>
</dbReference>
<name>A0AAF0Y3T0_9TREE</name>